<name>A0A1D8KWW5_9MAGN</name>
<comment type="similarity">
    <text evidence="3 20">Belongs to the complex I subunit 6 family.</text>
</comment>
<sequence length="177" mass="19419">MDLPGPIHDFLLVFLGLGFIMGGLGVVLLTNPIFSAFSLGLVLVCTSLFYTPSNSHFVAAAQLLIYVGAINVLIIFAVMFMNGSEYYSNFHLWTVGDGVTSLVCTSIFVSLITTIPDTSWYGIVWTTRSNQIIEQDLINNSQQIGIHLSTDFFLPFELISIILLVALIGAISMARQY</sequence>
<dbReference type="PANTHER" id="PTHR48479:SF1">
    <property type="entry name" value="NAD(P)H-QUINONE OXIDOREDUCTASE SUBUNIT 6, CHLOROPLASTIC"/>
    <property type="match status" value="1"/>
</dbReference>
<keyword evidence="7 20" id="KW-0150">Chloroplast</keyword>
<dbReference type="RefSeq" id="YP_009312752.1">
    <property type="nucleotide sequence ID" value="NC_031651.1"/>
</dbReference>
<keyword evidence="16 20" id="KW-0793">Thylakoid</keyword>
<comment type="catalytic activity">
    <reaction evidence="18 20">
        <text>a plastoquinone + NADPH + (n+1) H(+)(in) = a plastoquinol + NADP(+) + n H(+)(out)</text>
        <dbReference type="Rhea" id="RHEA:42612"/>
        <dbReference type="Rhea" id="RHEA-COMP:9561"/>
        <dbReference type="Rhea" id="RHEA-COMP:9562"/>
        <dbReference type="ChEBI" id="CHEBI:15378"/>
        <dbReference type="ChEBI" id="CHEBI:17757"/>
        <dbReference type="ChEBI" id="CHEBI:57783"/>
        <dbReference type="ChEBI" id="CHEBI:58349"/>
        <dbReference type="ChEBI" id="CHEBI:62192"/>
    </reaction>
</comment>
<evidence type="ECO:0000256" key="12">
    <source>
        <dbReference type="ARBA" id="ARBA00022957"/>
    </source>
</evidence>
<dbReference type="InterPro" id="IPR050290">
    <property type="entry name" value="NAD(P)H-Q_Oxidoreduct_6"/>
</dbReference>
<evidence type="ECO:0000256" key="13">
    <source>
        <dbReference type="ARBA" id="ARBA00022967"/>
    </source>
</evidence>
<evidence type="ECO:0000256" key="7">
    <source>
        <dbReference type="ARBA" id="ARBA00022528"/>
    </source>
</evidence>
<comment type="catalytic activity">
    <reaction evidence="19 20">
        <text>a plastoquinone + NADH + (n+1) H(+)(in) = a plastoquinol + NAD(+) + n H(+)(out)</text>
        <dbReference type="Rhea" id="RHEA:42608"/>
        <dbReference type="Rhea" id="RHEA-COMP:9561"/>
        <dbReference type="Rhea" id="RHEA-COMP:9562"/>
        <dbReference type="ChEBI" id="CHEBI:15378"/>
        <dbReference type="ChEBI" id="CHEBI:17757"/>
        <dbReference type="ChEBI" id="CHEBI:57540"/>
        <dbReference type="ChEBI" id="CHEBI:57945"/>
        <dbReference type="ChEBI" id="CHEBI:62192"/>
    </reaction>
</comment>
<evidence type="ECO:0000256" key="6">
    <source>
        <dbReference type="ARBA" id="ARBA00022448"/>
    </source>
</evidence>
<dbReference type="PANTHER" id="PTHR48479">
    <property type="entry name" value="NAD(P)H-QUINONE OXIDOREDUCTASE SUBUNIT 6, CHLOROPLASTIC"/>
    <property type="match status" value="1"/>
</dbReference>
<dbReference type="GO" id="GO:0008137">
    <property type="term" value="F:NADH dehydrogenase (ubiquinone) activity"/>
    <property type="evidence" value="ECO:0007669"/>
    <property type="project" value="UniProtKB-UniRule"/>
</dbReference>
<keyword evidence="6" id="KW-0813">Transport</keyword>
<comment type="subcellular location">
    <subcellularLocation>
        <location evidence="2">Plastid</location>
        <location evidence="2">Chloroplast thylakoid membrane</location>
        <topology evidence="2">Multi-pass membrane protein</topology>
    </subcellularLocation>
</comment>
<reference evidence="21" key="1">
    <citation type="submission" date="2016-07" db="EMBL/GenBank/DDBJ databases">
        <authorList>
            <person name="Persinger J.M."/>
            <person name="Keepers K."/>
            <person name="Schroyer T."/>
            <person name="Kohrn B."/>
            <person name="Grasty M."/>
            <person name="Lee C."/>
            <person name="Kane N.C."/>
            <person name="Cruzan M.B."/>
        </authorList>
    </citation>
    <scope>NUCLEOTIDE SEQUENCE</scope>
</reference>
<dbReference type="GO" id="GO:0009535">
    <property type="term" value="C:chloroplast thylakoid membrane"/>
    <property type="evidence" value="ECO:0007669"/>
    <property type="project" value="UniProtKB-SubCell"/>
</dbReference>
<evidence type="ECO:0000256" key="10">
    <source>
        <dbReference type="ARBA" id="ARBA00022719"/>
    </source>
</evidence>
<evidence type="ECO:0000256" key="16">
    <source>
        <dbReference type="ARBA" id="ARBA00023078"/>
    </source>
</evidence>
<evidence type="ECO:0000256" key="17">
    <source>
        <dbReference type="ARBA" id="ARBA00023136"/>
    </source>
</evidence>
<feature type="transmembrane region" description="Helical" evidence="20">
    <location>
        <begin position="6"/>
        <end position="26"/>
    </location>
</feature>
<keyword evidence="8 20" id="KW-0934">Plastid</keyword>
<dbReference type="InterPro" id="IPR042106">
    <property type="entry name" value="Nuo/plastoQ_OxRdtase_6_NuoJ"/>
</dbReference>
<evidence type="ECO:0000256" key="19">
    <source>
        <dbReference type="ARBA" id="ARBA00048026"/>
    </source>
</evidence>
<evidence type="ECO:0000256" key="15">
    <source>
        <dbReference type="ARBA" id="ARBA00023027"/>
    </source>
</evidence>
<dbReference type="AlphaFoldDB" id="A0A1D8KWW5"/>
<evidence type="ECO:0000256" key="1">
    <source>
        <dbReference type="ARBA" id="ARBA00004059"/>
    </source>
</evidence>
<keyword evidence="14 20" id="KW-1133">Transmembrane helix</keyword>
<dbReference type="FunFam" id="1.20.120.1200:FF:000002">
    <property type="entry name" value="NAD(P)H-quinone oxidoreductase subunit 6, chloroplastic"/>
    <property type="match status" value="1"/>
</dbReference>
<feature type="transmembrane region" description="Helical" evidence="20">
    <location>
        <begin position="33"/>
        <end position="51"/>
    </location>
</feature>
<accession>A0A1D8KWW5</accession>
<evidence type="ECO:0000256" key="3">
    <source>
        <dbReference type="ARBA" id="ARBA00005698"/>
    </source>
</evidence>
<keyword evidence="10 20" id="KW-0874">Quinone</keyword>
<organism evidence="21">
    <name type="scientific">Ranunculus occidentalis</name>
    <dbReference type="NCBI Taxonomy" id="286952"/>
    <lineage>
        <taxon>Eukaryota</taxon>
        <taxon>Viridiplantae</taxon>
        <taxon>Streptophyta</taxon>
        <taxon>Embryophyta</taxon>
        <taxon>Tracheophyta</taxon>
        <taxon>Spermatophyta</taxon>
        <taxon>Magnoliopsida</taxon>
        <taxon>Ranunculales</taxon>
        <taxon>Ranunculaceae</taxon>
        <taxon>Ranunculoideae</taxon>
        <taxon>Ranunculeae</taxon>
        <taxon>Ranunculus</taxon>
    </lineage>
</organism>
<evidence type="ECO:0000256" key="14">
    <source>
        <dbReference type="ARBA" id="ARBA00022989"/>
    </source>
</evidence>
<dbReference type="Gene3D" id="1.20.120.1200">
    <property type="entry name" value="NADH-ubiquinone/plastoquinone oxidoreductase chain 6, subunit NuoJ"/>
    <property type="match status" value="1"/>
</dbReference>
<gene>
    <name evidence="21" type="primary">ndhG</name>
</gene>
<keyword evidence="11 20" id="KW-0521">NADP</keyword>
<dbReference type="GeneID" id="29997278"/>
<evidence type="ECO:0000313" key="21">
    <source>
        <dbReference type="EMBL" id="AOV63630.1"/>
    </source>
</evidence>
<keyword evidence="9 20" id="KW-0812">Transmembrane</keyword>
<keyword evidence="12 20" id="KW-0618">Plastoquinone</keyword>
<dbReference type="InterPro" id="IPR001457">
    <property type="entry name" value="NADH_UbQ/plastoQ_OxRdtase_su6"/>
</dbReference>
<evidence type="ECO:0000256" key="18">
    <source>
        <dbReference type="ARBA" id="ARBA00047726"/>
    </source>
</evidence>
<feature type="transmembrane region" description="Helical" evidence="20">
    <location>
        <begin position="152"/>
        <end position="174"/>
    </location>
</feature>
<keyword evidence="15 20" id="KW-0520">NAD</keyword>
<dbReference type="EMBL" id="KX557270">
    <property type="protein sequence ID" value="AOV63630.1"/>
    <property type="molecule type" value="Genomic_DNA"/>
</dbReference>
<comment type="function">
    <text evidence="1 20">NDH shuttles electrons from NAD(P)H:plastoquinone, via FMN and iron-sulfur (Fe-S) centers, to quinones in the photosynthetic chain and possibly in a chloroplast respiratory chain. The immediate electron acceptor for the enzyme in this species is believed to be plastoquinone. Couples the redox reaction to proton translocation, and thus conserves the redox energy in a proton gradient.</text>
</comment>
<evidence type="ECO:0000256" key="4">
    <source>
        <dbReference type="ARBA" id="ARBA00011199"/>
    </source>
</evidence>
<proteinExistence type="inferred from homology"/>
<dbReference type="Pfam" id="PF00499">
    <property type="entry name" value="Oxidored_q3"/>
    <property type="match status" value="1"/>
</dbReference>
<comment type="subunit">
    <text evidence="4 20">NDH is composed of at least 16 different subunits, 5 of which are encoded in the nucleus.</text>
</comment>
<protein>
    <recommendedName>
        <fullName evidence="5 20">NAD(P)H-quinone oxidoreductase subunit 6, chloroplastic</fullName>
        <ecNumber evidence="20">7.1.1.-</ecNumber>
    </recommendedName>
</protein>
<evidence type="ECO:0000256" key="5">
    <source>
        <dbReference type="ARBA" id="ARBA00018131"/>
    </source>
</evidence>
<feature type="transmembrane region" description="Helical" evidence="20">
    <location>
        <begin position="92"/>
        <end position="115"/>
    </location>
</feature>
<dbReference type="GO" id="GO:0048038">
    <property type="term" value="F:quinone binding"/>
    <property type="evidence" value="ECO:0007669"/>
    <property type="project" value="UniProtKB-KW"/>
</dbReference>
<evidence type="ECO:0000256" key="2">
    <source>
        <dbReference type="ARBA" id="ARBA00004454"/>
    </source>
</evidence>
<dbReference type="EC" id="7.1.1.-" evidence="20"/>
<feature type="transmembrane region" description="Helical" evidence="20">
    <location>
        <begin position="57"/>
        <end position="80"/>
    </location>
</feature>
<keyword evidence="13" id="KW-1278">Translocase</keyword>
<evidence type="ECO:0000256" key="9">
    <source>
        <dbReference type="ARBA" id="ARBA00022692"/>
    </source>
</evidence>
<keyword evidence="17 20" id="KW-0472">Membrane</keyword>
<evidence type="ECO:0000256" key="8">
    <source>
        <dbReference type="ARBA" id="ARBA00022640"/>
    </source>
</evidence>
<geneLocation type="chloroplast" evidence="21"/>
<evidence type="ECO:0000256" key="11">
    <source>
        <dbReference type="ARBA" id="ARBA00022857"/>
    </source>
</evidence>
<evidence type="ECO:0000256" key="20">
    <source>
        <dbReference type="RuleBase" id="RU004431"/>
    </source>
</evidence>